<organism evidence="8 9">
    <name type="scientific">Alkalihalophilus pseudofirmus</name>
    <name type="common">Bacillus pseudofirmus</name>
    <dbReference type="NCBI Taxonomy" id="79885"/>
    <lineage>
        <taxon>Bacteria</taxon>
        <taxon>Bacillati</taxon>
        <taxon>Bacillota</taxon>
        <taxon>Bacilli</taxon>
        <taxon>Bacillales</taxon>
        <taxon>Bacillaceae</taxon>
        <taxon>Alkalihalophilus</taxon>
    </lineage>
</organism>
<keyword evidence="8" id="KW-0808">Transferase</keyword>
<evidence type="ECO:0000256" key="4">
    <source>
        <dbReference type="ARBA" id="ARBA00022898"/>
    </source>
</evidence>
<dbReference type="InterPro" id="IPR015424">
    <property type="entry name" value="PyrdxlP-dep_Trfase"/>
</dbReference>
<comment type="cofactor">
    <cofactor evidence="1">
        <name>pyridoxal 5'-phosphate</name>
        <dbReference type="ChEBI" id="CHEBI:597326"/>
    </cofactor>
</comment>
<dbReference type="Proteomes" id="UP001285636">
    <property type="component" value="Unassembled WGS sequence"/>
</dbReference>
<reference evidence="8" key="1">
    <citation type="submission" date="2023-10" db="EMBL/GenBank/DDBJ databases">
        <title>Screening of Alkalihalophilus pseudofirmusBZ-TG-HK211 and Its Alleviation of Salt Stress on Rapeseed Growth.</title>
        <authorList>
            <person name="Zhao B."/>
            <person name="Guo T."/>
        </authorList>
    </citation>
    <scope>NUCLEOTIDE SEQUENCE</scope>
    <source>
        <strain evidence="8">BZ-TG-HK211</strain>
    </source>
</reference>
<evidence type="ECO:0000313" key="8">
    <source>
        <dbReference type="EMBL" id="MDV2887336.1"/>
    </source>
</evidence>
<dbReference type="SUPFAM" id="SSF53383">
    <property type="entry name" value="PLP-dependent transferases"/>
    <property type="match status" value="1"/>
</dbReference>
<comment type="caution">
    <text evidence="8">The sequence shown here is derived from an EMBL/GenBank/DDBJ whole genome shotgun (WGS) entry which is preliminary data.</text>
</comment>
<evidence type="ECO:0000256" key="3">
    <source>
        <dbReference type="ARBA" id="ARBA00022793"/>
    </source>
</evidence>
<dbReference type="AlphaFoldDB" id="A0AAJ2NRS5"/>
<dbReference type="InterPro" id="IPR008286">
    <property type="entry name" value="Prn/Lys/Arg_de-COase_C"/>
</dbReference>
<dbReference type="GO" id="GO:0008483">
    <property type="term" value="F:transaminase activity"/>
    <property type="evidence" value="ECO:0007669"/>
    <property type="project" value="UniProtKB-KW"/>
</dbReference>
<keyword evidence="8" id="KW-0032">Aminotransferase</keyword>
<proteinExistence type="inferred from homology"/>
<dbReference type="PANTHER" id="PTHR43277">
    <property type="entry name" value="ARGININE DECARBOXYLASE"/>
    <property type="match status" value="1"/>
</dbReference>
<evidence type="ECO:0000259" key="7">
    <source>
        <dbReference type="Pfam" id="PF03711"/>
    </source>
</evidence>
<dbReference type="RefSeq" id="WP_323467664.1">
    <property type="nucleotide sequence ID" value="NZ_CP144224.1"/>
</dbReference>
<dbReference type="InterPro" id="IPR000310">
    <property type="entry name" value="Orn/Lys/Arg_deCO2ase_major_dom"/>
</dbReference>
<comment type="similarity">
    <text evidence="2">Belongs to the Orn/Lys/Arg decarboxylase class-I family.</text>
</comment>
<evidence type="ECO:0000256" key="2">
    <source>
        <dbReference type="ARBA" id="ARBA00010671"/>
    </source>
</evidence>
<feature type="domain" description="Orn/Lys/Arg decarboxylases family 1 pyridoxal-P attachment site" evidence="6">
    <location>
        <begin position="9"/>
        <end position="364"/>
    </location>
</feature>
<evidence type="ECO:0000259" key="6">
    <source>
        <dbReference type="Pfam" id="PF01276"/>
    </source>
</evidence>
<evidence type="ECO:0000256" key="5">
    <source>
        <dbReference type="ARBA" id="ARBA00023239"/>
    </source>
</evidence>
<dbReference type="Gene3D" id="3.40.640.10">
    <property type="entry name" value="Type I PLP-dependent aspartate aminotransferase-like (Major domain)"/>
    <property type="match status" value="1"/>
</dbReference>
<dbReference type="GO" id="GO:0016831">
    <property type="term" value="F:carboxy-lyase activity"/>
    <property type="evidence" value="ECO:0007669"/>
    <property type="project" value="UniProtKB-KW"/>
</dbReference>
<protein>
    <submittedName>
        <fullName evidence="8">Aminotransferase class V-fold PLP-dependent enzyme</fullName>
    </submittedName>
</protein>
<evidence type="ECO:0000313" key="9">
    <source>
        <dbReference type="Proteomes" id="UP001285636"/>
    </source>
</evidence>
<feature type="domain" description="Orn/Lys/Arg decarboxylase C-terminal" evidence="7">
    <location>
        <begin position="407"/>
        <end position="475"/>
    </location>
</feature>
<sequence>MNREDSNIPLISAIQQHFKREPISFHVPGHKNGKLFHSSLMEDFKDIHKYDVTELEGLDDLHHPTGVILEAQELCASFYQAKESVFLVGGSTAGNLAMVHGLTEAGDQILIQRNSHKSLFHAIELFQVEPIFLKPELEKETGHPLGPSLTTIEEAIDHFPEASVLFLTYPNYYGASFEIKALIDKAHEAGLIVCVDEAHGAHFALGDPFPPSALQLGADIVVQSAHKMLPALTMGSYLHFHPSLAKEKVELVKHSLAMLQSSSPSYLIMAALDGARAYIEQLNEENINEMIAGVQSFIDEIANIPQLEVIKRSHSSYSQDPLKVTIKSCTKLSGFELQDLLFKEGIDVELADHKHVLFVFGLGDYTDTSYLALKLRGLLSEYNVINEEVNIVSSTDKITQLSIPSHQVKKYSYKVCSIDKAVGHIAAEEIVPYPPGIPLVFKGEVLKDSVMKDIVRLHESGAVFQGNNPLIDGLKVVDLEEIK</sequence>
<dbReference type="Pfam" id="PF01276">
    <property type="entry name" value="OKR_DC_1"/>
    <property type="match status" value="1"/>
</dbReference>
<dbReference type="InterPro" id="IPR036633">
    <property type="entry name" value="Prn/Lys/Arg_de-COase_C_sf"/>
</dbReference>
<dbReference type="InterPro" id="IPR015421">
    <property type="entry name" value="PyrdxlP-dep_Trfase_major"/>
</dbReference>
<keyword evidence="4" id="KW-0663">Pyridoxal phosphate</keyword>
<keyword evidence="5" id="KW-0456">Lyase</keyword>
<dbReference type="EMBL" id="JAWJAY010000010">
    <property type="protein sequence ID" value="MDV2887336.1"/>
    <property type="molecule type" value="Genomic_DNA"/>
</dbReference>
<gene>
    <name evidence="8" type="ORF">RYX45_19295</name>
</gene>
<accession>A0AAJ2NRS5</accession>
<dbReference type="SUPFAM" id="SSF55904">
    <property type="entry name" value="Ornithine decarboxylase C-terminal domain"/>
    <property type="match status" value="1"/>
</dbReference>
<dbReference type="PANTHER" id="PTHR43277:SF3">
    <property type="entry name" value="DECARBOXYLASE, PUTATIVE-RELATED"/>
    <property type="match status" value="1"/>
</dbReference>
<evidence type="ECO:0000256" key="1">
    <source>
        <dbReference type="ARBA" id="ARBA00001933"/>
    </source>
</evidence>
<dbReference type="Pfam" id="PF03711">
    <property type="entry name" value="OKR_DC_1_C"/>
    <property type="match status" value="1"/>
</dbReference>
<dbReference type="InterPro" id="IPR052357">
    <property type="entry name" value="Orn_Lys_Arg_decarboxylase-I"/>
</dbReference>
<dbReference type="Gene3D" id="3.90.100.10">
    <property type="entry name" value="Orn/Lys/Arg decarboxylase, C-terminal domain"/>
    <property type="match status" value="1"/>
</dbReference>
<keyword evidence="3" id="KW-0210">Decarboxylase</keyword>
<name>A0AAJ2NRS5_ALKPS</name>